<sequence length="183" mass="20252">MQNVSRIVKGAFNQRLVIQVQAVQNLIVASTTYGTYADALSDVMSLQLEDATYKISPYVKPFPGRVRGVIHGLFPGTTTEQIPNITASPGPKIKQARMLGKSTSAVVTFEGPHVPFYIHAHGLYIRCCPYRHSIQCCSLCGCIGQRRDIYPNPEATVCERCHERTPRRNTRAPQNVSCVDSTT</sequence>
<accession>A0AC60PDC2</accession>
<evidence type="ECO:0000313" key="2">
    <source>
        <dbReference type="Proteomes" id="UP000805193"/>
    </source>
</evidence>
<comment type="caution">
    <text evidence="1">The sequence shown here is derived from an EMBL/GenBank/DDBJ whole genome shotgun (WGS) entry which is preliminary data.</text>
</comment>
<proteinExistence type="predicted"/>
<name>A0AC60PDC2_IXOPE</name>
<gene>
    <name evidence="1" type="ORF">HPB47_005344</name>
</gene>
<evidence type="ECO:0000313" key="1">
    <source>
        <dbReference type="EMBL" id="KAG0417815.1"/>
    </source>
</evidence>
<dbReference type="EMBL" id="JABSTQ010010798">
    <property type="protein sequence ID" value="KAG0417815.1"/>
    <property type="molecule type" value="Genomic_DNA"/>
</dbReference>
<reference evidence="1 2" key="1">
    <citation type="journal article" date="2020" name="Cell">
        <title>Large-Scale Comparative Analyses of Tick Genomes Elucidate Their Genetic Diversity and Vector Capacities.</title>
        <authorList>
            <consortium name="Tick Genome and Microbiome Consortium (TIGMIC)"/>
            <person name="Jia N."/>
            <person name="Wang J."/>
            <person name="Shi W."/>
            <person name="Du L."/>
            <person name="Sun Y."/>
            <person name="Zhan W."/>
            <person name="Jiang J.F."/>
            <person name="Wang Q."/>
            <person name="Zhang B."/>
            <person name="Ji P."/>
            <person name="Bell-Sakyi L."/>
            <person name="Cui X.M."/>
            <person name="Yuan T.T."/>
            <person name="Jiang B.G."/>
            <person name="Yang W.F."/>
            <person name="Lam T.T."/>
            <person name="Chang Q.C."/>
            <person name="Ding S.J."/>
            <person name="Wang X.J."/>
            <person name="Zhu J.G."/>
            <person name="Ruan X.D."/>
            <person name="Zhao L."/>
            <person name="Wei J.T."/>
            <person name="Ye R.Z."/>
            <person name="Que T.C."/>
            <person name="Du C.H."/>
            <person name="Zhou Y.H."/>
            <person name="Cheng J.X."/>
            <person name="Dai P.F."/>
            <person name="Guo W.B."/>
            <person name="Han X.H."/>
            <person name="Huang E.J."/>
            <person name="Li L.F."/>
            <person name="Wei W."/>
            <person name="Gao Y.C."/>
            <person name="Liu J.Z."/>
            <person name="Shao H.Z."/>
            <person name="Wang X."/>
            <person name="Wang C.C."/>
            <person name="Yang T.C."/>
            <person name="Huo Q.B."/>
            <person name="Li W."/>
            <person name="Chen H.Y."/>
            <person name="Chen S.E."/>
            <person name="Zhou L.G."/>
            <person name="Ni X.B."/>
            <person name="Tian J.H."/>
            <person name="Sheng Y."/>
            <person name="Liu T."/>
            <person name="Pan Y.S."/>
            <person name="Xia L.Y."/>
            <person name="Li J."/>
            <person name="Zhao F."/>
            <person name="Cao W.C."/>
        </authorList>
    </citation>
    <scope>NUCLEOTIDE SEQUENCE [LARGE SCALE GENOMIC DNA]</scope>
    <source>
        <strain evidence="1">Iper-2018</strain>
    </source>
</reference>
<protein>
    <submittedName>
        <fullName evidence="1">Uncharacterized protein</fullName>
    </submittedName>
</protein>
<dbReference type="Proteomes" id="UP000805193">
    <property type="component" value="Unassembled WGS sequence"/>
</dbReference>
<keyword evidence="2" id="KW-1185">Reference proteome</keyword>
<organism evidence="1 2">
    <name type="scientific">Ixodes persulcatus</name>
    <name type="common">Taiga tick</name>
    <dbReference type="NCBI Taxonomy" id="34615"/>
    <lineage>
        <taxon>Eukaryota</taxon>
        <taxon>Metazoa</taxon>
        <taxon>Ecdysozoa</taxon>
        <taxon>Arthropoda</taxon>
        <taxon>Chelicerata</taxon>
        <taxon>Arachnida</taxon>
        <taxon>Acari</taxon>
        <taxon>Parasitiformes</taxon>
        <taxon>Ixodida</taxon>
        <taxon>Ixodoidea</taxon>
        <taxon>Ixodidae</taxon>
        <taxon>Ixodinae</taxon>
        <taxon>Ixodes</taxon>
    </lineage>
</organism>